<dbReference type="STRING" id="515849.B2APW0"/>
<reference evidence="5" key="3">
    <citation type="journal article" date="2014" name="Genetics">
        <title>Maintaining two mating types: Structure of the mating type locus and its role in heterokaryosis in Podospora anserina.</title>
        <authorList>
            <person name="Grognet P."/>
            <person name="Bidard F."/>
            <person name="Kuchly C."/>
            <person name="Tong L.C.H."/>
            <person name="Coppin E."/>
            <person name="Benkhali J.A."/>
            <person name="Couloux A."/>
            <person name="Wincker P."/>
            <person name="Debuchy R."/>
            <person name="Silar P."/>
        </authorList>
    </citation>
    <scope>GENOME REANNOTATION</scope>
    <source>
        <strain evidence="5">S / ATCC MYA-4624 / DSM 980 / FGSC 10383</strain>
    </source>
</reference>
<evidence type="ECO:0000313" key="4">
    <source>
        <dbReference type="EMBL" id="CDP28641.1"/>
    </source>
</evidence>
<feature type="transmembrane region" description="Helical" evidence="2">
    <location>
        <begin position="1194"/>
        <end position="1213"/>
    </location>
</feature>
<dbReference type="PANTHER" id="PTHR37544:SF1">
    <property type="entry name" value="PHOSPHORIBOSYLAMINOIMIDAZOLE-SUCCINOCARBOXAMIDE SYNTHASE"/>
    <property type="match status" value="1"/>
</dbReference>
<feature type="transmembrane region" description="Helical" evidence="2">
    <location>
        <begin position="129"/>
        <end position="151"/>
    </location>
</feature>
<keyword evidence="2" id="KW-1133">Transmembrane helix</keyword>
<dbReference type="KEGG" id="pan:PODANSg3261"/>
<gene>
    <name evidence="3" type="ORF">PODANS_4_6100</name>
</gene>
<reference evidence="3" key="2">
    <citation type="submission" date="2008-07" db="EMBL/GenBank/DDBJ databases">
        <authorList>
            <person name="Genoscope - CEA"/>
        </authorList>
    </citation>
    <scope>NUCLEOTIDE SEQUENCE</scope>
    <source>
        <strain evidence="3">S mat+</strain>
    </source>
</reference>
<evidence type="ECO:0000256" key="2">
    <source>
        <dbReference type="SAM" id="Phobius"/>
    </source>
</evidence>
<feature type="transmembrane region" description="Helical" evidence="2">
    <location>
        <begin position="89"/>
        <end position="109"/>
    </location>
</feature>
<dbReference type="EMBL" id="FO904939">
    <property type="protein sequence ID" value="CDP28641.1"/>
    <property type="molecule type" value="Genomic_DNA"/>
</dbReference>
<dbReference type="GeneID" id="6190264"/>
<reference evidence="4" key="4">
    <citation type="submission" date="2015-04" db="EMBL/GenBank/DDBJ databases">
        <title>Maintaining two mating types: Structure of the mating type locus and its role in heterokaryosis in Podospora anserina.</title>
        <authorList>
            <person name="Grognet P."/>
            <person name="Bidard F."/>
            <person name="Kuchly C."/>
            <person name="Chan Ho Tong L."/>
            <person name="Coppin E."/>
            <person name="Ait Benkhali J."/>
            <person name="Couloux A."/>
            <person name="Wincker P."/>
            <person name="Debuchy R."/>
            <person name="Silar P."/>
        </authorList>
    </citation>
    <scope>NUCLEOTIDE SEQUENCE</scope>
</reference>
<dbReference type="PANTHER" id="PTHR37544">
    <property type="entry name" value="SPRAY-RELATED"/>
    <property type="match status" value="1"/>
</dbReference>
<proteinExistence type="predicted"/>
<dbReference type="Proteomes" id="UP000001197">
    <property type="component" value="Chromosome 4"/>
</dbReference>
<feature type="transmembrane region" description="Helical" evidence="2">
    <location>
        <begin position="727"/>
        <end position="747"/>
    </location>
</feature>
<sequence>MTHATPDKDHILPTTRATNREIMMNRVQGFNIEDLAPGRPAFELSRALPQKAANPVSGNVTQPAMECADHDEMRDHGEWRPYLLQRRTFHAFIATFLLLGIGLETIFVISERHQGLKTASANGTLLYIWTYGPTPLLILITGVWSYIDFLAKVSSPWIRLRATKAGLDVQESLTLDYLSSLWIRAPFQAMRNRDRLVAGTTVVSLFLKIMTIFSSSMIRVKSMEVTTAVELRTSFLDDPSRLANPKVLSLFNTIGIREYRMNYPRGIAQDFVYQLVEPDPDSVLEMHAQIEGMTSNLECQAADLSGFHPDSMIRQSNLSGVFNLGLSFRASNCYIKIPSQAFSFRVPMEAASPQEILPYVLSRVRVVARVLTGRCESYPSDNNKKADQATHQVYADYQRLVWVVLEIDIIYSYSPESNDTTIVLRKSQQIVCRPSYAVFDLQVHRGRGTGSQENAFLSTQSQMRRLGRLHAWDICRAFRDVHPQITDETSPFESPSITRVSGLSGFDDIDLDVDGVSLFNLGLGQEAFPKSSWIFNYTTLASSLQDYYRLHTTFLIHSTLIESTQTPSAAIAYVKVDRIIVRRLSSQIIAGLCFASAITLALSKSAIPNKFSLRGDPRTILGVKNLSTGLGDGFQNDPKDSVSSTSEERIHETKAGSLESKLLAQLPARSTSKPCHTYQPFTLQWYLRIPAYLVALSFIVILELLLQISTRNQGIGPAIQAQEYLNYLWTLLPVFATSLLNIFFASLDLDIRTLTPYYGMLERPASKRSSTNLNLRGLLGIHALIKELKIRNSASAASTIAALLASLLALASPTLFFEADKPTVLKKQLRLVGSFSSAIYRDTDYGNWHSEKSWIGYDELGIVMTLMLQSNLSSPHLSYNELVYPTLALEGLNADEKQLNQSELEIAAVIPVLAVVFECHLYRQNEIAIDVLVADTIRVNVSGEYCSNNNITPPELAATALFAIGDADTSVNVFAGAAGPAETSNIQVRACSNFFYVWGTYTRPTTGGSPSMSVSALRCNNSIDVVEAETTFLGTELAIHPDLPPRIREESRRMMIPPLRASSPKFPPEVYPKYMSLPAAQPGLCFDQFFNYLRLSQPTLPISVFSDPSQTSEVIGAIRRQHIMFMSQTINIKARISRDGPGERAQHDRGIFYAMGLGKLNFTTYEATVKITSSRLDTWKESGRVFQNETATRVIQVLLGAILFFSLVNWALMPRTAFLPRPPTSIANVLALLVDGNIFHLSELESKKVPESPDDQNESKIQATNHDSLYRLGTGSFKCPDGKFPGSEDGDEGRFAIWVVDGADIKAA</sequence>
<accession>B2APW0</accession>
<keyword evidence="2" id="KW-0812">Transmembrane</keyword>
<dbReference type="RefSeq" id="XP_001906233.1">
    <property type="nucleotide sequence ID" value="XM_001906198.1"/>
</dbReference>
<feature type="transmembrane region" description="Helical" evidence="2">
    <location>
        <begin position="685"/>
        <end position="706"/>
    </location>
</feature>
<dbReference type="InterPro" id="IPR021840">
    <property type="entry name" value="DUF3433"/>
</dbReference>
<evidence type="ECO:0000256" key="1">
    <source>
        <dbReference type="SAM" id="MobiDB-lite"/>
    </source>
</evidence>
<keyword evidence="5" id="KW-1185">Reference proteome</keyword>
<dbReference type="Pfam" id="PF11915">
    <property type="entry name" value="DUF3433"/>
    <property type="match status" value="2"/>
</dbReference>
<dbReference type="eggNOG" id="ENOG502QQ7D">
    <property type="taxonomic scope" value="Eukaryota"/>
</dbReference>
<dbReference type="EMBL" id="CU633895">
    <property type="protein sequence ID" value="CAP66899.1"/>
    <property type="molecule type" value="Genomic_DNA"/>
</dbReference>
<dbReference type="OrthoDB" id="5332281at2759"/>
<evidence type="ECO:0000313" key="3">
    <source>
        <dbReference type="EMBL" id="CAP66899.1"/>
    </source>
</evidence>
<organism evidence="3">
    <name type="scientific">Podospora anserina (strain S / ATCC MYA-4624 / DSM 980 / FGSC 10383)</name>
    <name type="common">Pleurage anserina</name>
    <dbReference type="NCBI Taxonomy" id="515849"/>
    <lineage>
        <taxon>Eukaryota</taxon>
        <taxon>Fungi</taxon>
        <taxon>Dikarya</taxon>
        <taxon>Ascomycota</taxon>
        <taxon>Pezizomycotina</taxon>
        <taxon>Sordariomycetes</taxon>
        <taxon>Sordariomycetidae</taxon>
        <taxon>Sordariales</taxon>
        <taxon>Podosporaceae</taxon>
        <taxon>Podospora</taxon>
        <taxon>Podospora anserina</taxon>
    </lineage>
</organism>
<reference evidence="3 5" key="1">
    <citation type="journal article" date="2008" name="Genome Biol.">
        <title>The genome sequence of the model ascomycete fungus Podospora anserina.</title>
        <authorList>
            <person name="Espagne E."/>
            <person name="Lespinet O."/>
            <person name="Malagnac F."/>
            <person name="Da Silva C."/>
            <person name="Jaillon O."/>
            <person name="Porcel B.M."/>
            <person name="Couloux A."/>
            <person name="Aury J.-M."/>
            <person name="Segurens B."/>
            <person name="Poulain J."/>
            <person name="Anthouard V."/>
            <person name="Grossetete S."/>
            <person name="Khalili H."/>
            <person name="Coppin E."/>
            <person name="Dequard-Chablat M."/>
            <person name="Picard M."/>
            <person name="Contamine V."/>
            <person name="Arnaise S."/>
            <person name="Bourdais A."/>
            <person name="Berteaux-Lecellier V."/>
            <person name="Gautheret D."/>
            <person name="de Vries R.P."/>
            <person name="Battaglia E."/>
            <person name="Coutinho P.M."/>
            <person name="Danchin E.G.J."/>
            <person name="Henrissat B."/>
            <person name="El Khoury R."/>
            <person name="Sainsard-Chanet A."/>
            <person name="Boivin A."/>
            <person name="Pinan-Lucarre B."/>
            <person name="Sellem C.H."/>
            <person name="Debuchy R."/>
            <person name="Wincker P."/>
            <person name="Weissenbach J."/>
            <person name="Silar P."/>
        </authorList>
    </citation>
    <scope>NUCLEOTIDE SEQUENCE [LARGE SCALE GENOMIC DNA]</scope>
    <source>
        <strain evidence="5">S / ATCC MYA-4624 / DSM 980 / FGSC 10383</strain>
        <strain evidence="3">S mat+</strain>
    </source>
</reference>
<dbReference type="HOGENOM" id="CLU_003000_0_0_1"/>
<name>B2APW0_PODAN</name>
<feature type="transmembrane region" description="Helical" evidence="2">
    <location>
        <begin position="196"/>
        <end position="218"/>
    </location>
</feature>
<feature type="transmembrane region" description="Helical" evidence="2">
    <location>
        <begin position="796"/>
        <end position="817"/>
    </location>
</feature>
<dbReference type="VEuPathDB" id="FungiDB:PODANS_4_6100"/>
<feature type="region of interest" description="Disordered" evidence="1">
    <location>
        <begin position="634"/>
        <end position="653"/>
    </location>
</feature>
<keyword evidence="2" id="KW-0472">Membrane</keyword>
<evidence type="ECO:0000313" key="5">
    <source>
        <dbReference type="Proteomes" id="UP000001197"/>
    </source>
</evidence>
<protein>
    <submittedName>
        <fullName evidence="3">Podospora anserina S mat+ genomic DNA chromosome 4, supercontig 4</fullName>
    </submittedName>
</protein>